<dbReference type="EMBL" id="LAZR01030642">
    <property type="protein sequence ID" value="KKL55995.1"/>
    <property type="molecule type" value="Genomic_DNA"/>
</dbReference>
<proteinExistence type="predicted"/>
<accession>A0A0F9FFG9</accession>
<gene>
    <name evidence="1" type="ORF">LCGC14_2249790</name>
</gene>
<evidence type="ECO:0000313" key="1">
    <source>
        <dbReference type="EMBL" id="KKL55995.1"/>
    </source>
</evidence>
<organism evidence="1">
    <name type="scientific">marine sediment metagenome</name>
    <dbReference type="NCBI Taxonomy" id="412755"/>
    <lineage>
        <taxon>unclassified sequences</taxon>
        <taxon>metagenomes</taxon>
        <taxon>ecological metagenomes</taxon>
    </lineage>
</organism>
<comment type="caution">
    <text evidence="1">The sequence shown here is derived from an EMBL/GenBank/DDBJ whole genome shotgun (WGS) entry which is preliminary data.</text>
</comment>
<name>A0A0F9FFG9_9ZZZZ</name>
<sequence length="121" mass="14324">MKLTQIHEAAYADQITGIYLVTLFHHYKIRKVKHPIYDKNNKVLLVLANKASNYVKIAVFGSNPYERLKRFVDQYFDEQLDDMDFGVSTILDRSRDVPQRNFNPEVTFKQIYRALKRAKQI</sequence>
<protein>
    <submittedName>
        <fullName evidence="1">Uncharacterized protein</fullName>
    </submittedName>
</protein>
<reference evidence="1" key="1">
    <citation type="journal article" date="2015" name="Nature">
        <title>Complex archaea that bridge the gap between prokaryotes and eukaryotes.</title>
        <authorList>
            <person name="Spang A."/>
            <person name="Saw J.H."/>
            <person name="Jorgensen S.L."/>
            <person name="Zaremba-Niedzwiedzka K."/>
            <person name="Martijn J."/>
            <person name="Lind A.E."/>
            <person name="van Eijk R."/>
            <person name="Schleper C."/>
            <person name="Guy L."/>
            <person name="Ettema T.J."/>
        </authorList>
    </citation>
    <scope>NUCLEOTIDE SEQUENCE</scope>
</reference>
<dbReference type="AlphaFoldDB" id="A0A0F9FFG9"/>